<evidence type="ECO:0000256" key="5">
    <source>
        <dbReference type="ARBA" id="ARBA00023273"/>
    </source>
</evidence>
<comment type="caution">
    <text evidence="7">The sequence shown here is derived from an EMBL/GenBank/DDBJ whole genome shotgun (WGS) entry which is preliminary data.</text>
</comment>
<protein>
    <recommendedName>
        <fullName evidence="6">BART domain-containing protein</fullName>
    </recommendedName>
</protein>
<comment type="subcellular location">
    <subcellularLocation>
        <location evidence="1">Cell projection</location>
        <location evidence="1">Cilium</location>
    </subcellularLocation>
    <subcellularLocation>
        <location evidence="2">Cytoplasm</location>
    </subcellularLocation>
</comment>
<sequence length="219" mass="24420">MAAPPPPPPPPEADVEELYERLAFHAPVCGSCLEPLISGFLQDPSFRRDLQAFIVARAPEFLLVCEDGSHPHVWKTCHDEYRAIFERQMQKILHTLGMTDRELTELCQWLQKQNGHGFQYDDGLNAFLEAVTVCEIYDNFLAVMFAEVGRQAGDAIDVTVPETSGPGQQLRISYLGVVYDLVVPETCVSGETFSVSVTRPPNLDLVSLFNVPDSFYGLD</sequence>
<feature type="domain" description="BART" evidence="6">
    <location>
        <begin position="37"/>
        <end position="115"/>
    </location>
</feature>
<evidence type="ECO:0000259" key="6">
    <source>
        <dbReference type="Pfam" id="PF11527"/>
    </source>
</evidence>
<dbReference type="InterPro" id="IPR023379">
    <property type="entry name" value="BART_dom"/>
</dbReference>
<gene>
    <name evidence="7" type="ORF">SPIL2461_LOCUS13668</name>
</gene>
<dbReference type="OrthoDB" id="416485at2759"/>
<accession>A0A812T6Q4</accession>
<dbReference type="Pfam" id="PF11527">
    <property type="entry name" value="ARL2_Bind_BART"/>
    <property type="match status" value="1"/>
</dbReference>
<evidence type="ECO:0000256" key="3">
    <source>
        <dbReference type="ARBA" id="ARBA00022490"/>
    </source>
</evidence>
<keyword evidence="5" id="KW-0966">Cell projection</keyword>
<dbReference type="EMBL" id="CAJNIZ010030191">
    <property type="protein sequence ID" value="CAE7521942.1"/>
    <property type="molecule type" value="Genomic_DNA"/>
</dbReference>
<dbReference type="GO" id="GO:0005929">
    <property type="term" value="C:cilium"/>
    <property type="evidence" value="ECO:0007669"/>
    <property type="project" value="UniProtKB-SubCell"/>
</dbReference>
<dbReference type="GO" id="GO:0005737">
    <property type="term" value="C:cytoplasm"/>
    <property type="evidence" value="ECO:0007669"/>
    <property type="project" value="UniProtKB-SubCell"/>
</dbReference>
<reference evidence="7" key="1">
    <citation type="submission" date="2021-02" db="EMBL/GenBank/DDBJ databases">
        <authorList>
            <person name="Dougan E. K."/>
            <person name="Rhodes N."/>
            <person name="Thang M."/>
            <person name="Chan C."/>
        </authorList>
    </citation>
    <scope>NUCLEOTIDE SEQUENCE</scope>
</reference>
<keyword evidence="8" id="KW-1185">Reference proteome</keyword>
<dbReference type="Proteomes" id="UP000649617">
    <property type="component" value="Unassembled WGS sequence"/>
</dbReference>
<dbReference type="AlphaFoldDB" id="A0A812T6Q4"/>
<keyword evidence="4" id="KW-0969">Cilium</keyword>
<name>A0A812T6Q4_SYMPI</name>
<evidence type="ECO:0000256" key="2">
    <source>
        <dbReference type="ARBA" id="ARBA00004496"/>
    </source>
</evidence>
<evidence type="ECO:0000256" key="4">
    <source>
        <dbReference type="ARBA" id="ARBA00023069"/>
    </source>
</evidence>
<proteinExistence type="predicted"/>
<dbReference type="InterPro" id="IPR042541">
    <property type="entry name" value="BART_sf"/>
</dbReference>
<organism evidence="7 8">
    <name type="scientific">Symbiodinium pilosum</name>
    <name type="common">Dinoflagellate</name>
    <dbReference type="NCBI Taxonomy" id="2952"/>
    <lineage>
        <taxon>Eukaryota</taxon>
        <taxon>Sar</taxon>
        <taxon>Alveolata</taxon>
        <taxon>Dinophyceae</taxon>
        <taxon>Suessiales</taxon>
        <taxon>Symbiodiniaceae</taxon>
        <taxon>Symbiodinium</taxon>
    </lineage>
</organism>
<dbReference type="Gene3D" id="1.20.1520.10">
    <property type="entry name" value="ADP-ribosylation factor-like 2-binding protein, domain"/>
    <property type="match status" value="1"/>
</dbReference>
<evidence type="ECO:0000313" key="7">
    <source>
        <dbReference type="EMBL" id="CAE7521942.1"/>
    </source>
</evidence>
<evidence type="ECO:0000256" key="1">
    <source>
        <dbReference type="ARBA" id="ARBA00004138"/>
    </source>
</evidence>
<keyword evidence="3" id="KW-0963">Cytoplasm</keyword>
<evidence type="ECO:0000313" key="8">
    <source>
        <dbReference type="Proteomes" id="UP000649617"/>
    </source>
</evidence>